<dbReference type="Proteomes" id="UP000554342">
    <property type="component" value="Unassembled WGS sequence"/>
</dbReference>
<comment type="caution">
    <text evidence="9">The sequence shown here is derived from an EMBL/GenBank/DDBJ whole genome shotgun (WGS) entry which is preliminary data.</text>
</comment>
<comment type="subunit">
    <text evidence="6">HflC and HflK may interact to form a multimeric complex.</text>
</comment>
<evidence type="ECO:0000313" key="9">
    <source>
        <dbReference type="EMBL" id="MBB5718354.1"/>
    </source>
</evidence>
<dbReference type="InterPro" id="IPR010201">
    <property type="entry name" value="HflK"/>
</dbReference>
<evidence type="ECO:0000256" key="6">
    <source>
        <dbReference type="RuleBase" id="RU364113"/>
    </source>
</evidence>
<comment type="similarity">
    <text evidence="2 6">Belongs to the band 7/mec-2 family. HflK subfamily.</text>
</comment>
<comment type="subcellular location">
    <subcellularLocation>
        <location evidence="1">Membrane</location>
        <topology evidence="1">Single-pass membrane protein</topology>
    </subcellularLocation>
</comment>
<dbReference type="InterPro" id="IPR001107">
    <property type="entry name" value="Band_7"/>
</dbReference>
<evidence type="ECO:0000256" key="4">
    <source>
        <dbReference type="ARBA" id="ARBA00022989"/>
    </source>
</evidence>
<dbReference type="AlphaFoldDB" id="A0A840YXV1"/>
<dbReference type="InterPro" id="IPR036013">
    <property type="entry name" value="Band_7/SPFH_dom_sf"/>
</dbReference>
<feature type="domain" description="Band 7" evidence="8">
    <location>
        <begin position="101"/>
        <end position="267"/>
    </location>
</feature>
<keyword evidence="9" id="KW-0378">Hydrolase</keyword>
<keyword evidence="5 6" id="KW-0472">Membrane</keyword>
<feature type="region of interest" description="Disordered" evidence="7">
    <location>
        <begin position="18"/>
        <end position="52"/>
    </location>
</feature>
<evidence type="ECO:0000256" key="2">
    <source>
        <dbReference type="ARBA" id="ARBA00006971"/>
    </source>
</evidence>
<feature type="region of interest" description="Disordered" evidence="7">
    <location>
        <begin position="346"/>
        <end position="368"/>
    </location>
</feature>
<evidence type="ECO:0000256" key="3">
    <source>
        <dbReference type="ARBA" id="ARBA00022692"/>
    </source>
</evidence>
<feature type="transmembrane region" description="Helical" evidence="6">
    <location>
        <begin position="85"/>
        <end position="106"/>
    </location>
</feature>
<keyword evidence="9" id="KW-0645">Protease</keyword>
<dbReference type="InterPro" id="IPR050710">
    <property type="entry name" value="Band7/mec-2_domain"/>
</dbReference>
<proteinExistence type="inferred from homology"/>
<protein>
    <recommendedName>
        <fullName evidence="6">Protein HflK</fullName>
    </recommendedName>
</protein>
<comment type="function">
    <text evidence="6">HflC and HflK could encode or regulate a protease.</text>
</comment>
<dbReference type="CDD" id="cd03404">
    <property type="entry name" value="SPFH_HflK"/>
    <property type="match status" value="1"/>
</dbReference>
<reference evidence="9 10" key="1">
    <citation type="submission" date="2020-08" db="EMBL/GenBank/DDBJ databases">
        <title>Genomic Encyclopedia of Type Strains, Phase IV (KMG-IV): sequencing the most valuable type-strain genomes for metagenomic binning, comparative biology and taxonomic classification.</title>
        <authorList>
            <person name="Goeker M."/>
        </authorList>
    </citation>
    <scope>NUCLEOTIDE SEQUENCE [LARGE SCALE GENOMIC DNA]</scope>
    <source>
        <strain evidence="9 10">DSM 27203</strain>
    </source>
</reference>
<accession>A0A840YXV1</accession>
<evidence type="ECO:0000313" key="10">
    <source>
        <dbReference type="Proteomes" id="UP000554342"/>
    </source>
</evidence>
<dbReference type="GO" id="GO:0006508">
    <property type="term" value="P:proteolysis"/>
    <property type="evidence" value="ECO:0007669"/>
    <property type="project" value="UniProtKB-KW"/>
</dbReference>
<dbReference type="GO" id="GO:0008233">
    <property type="term" value="F:peptidase activity"/>
    <property type="evidence" value="ECO:0007669"/>
    <property type="project" value="UniProtKB-KW"/>
</dbReference>
<gene>
    <name evidence="9" type="ORF">FHR23_001261</name>
</gene>
<dbReference type="Pfam" id="PF01145">
    <property type="entry name" value="Band_7"/>
    <property type="match status" value="1"/>
</dbReference>
<dbReference type="SMART" id="SM00244">
    <property type="entry name" value="PHB"/>
    <property type="match status" value="1"/>
</dbReference>
<evidence type="ECO:0000259" key="8">
    <source>
        <dbReference type="SMART" id="SM00244"/>
    </source>
</evidence>
<dbReference type="EMBL" id="JACIJI010000001">
    <property type="protein sequence ID" value="MBB5718354.1"/>
    <property type="molecule type" value="Genomic_DNA"/>
</dbReference>
<name>A0A840YXV1_9SPHN</name>
<dbReference type="GO" id="GO:0016020">
    <property type="term" value="C:membrane"/>
    <property type="evidence" value="ECO:0007669"/>
    <property type="project" value="UniProtKB-SubCell"/>
</dbReference>
<dbReference type="SUPFAM" id="SSF117892">
    <property type="entry name" value="Band 7/SPFH domain"/>
    <property type="match status" value="1"/>
</dbReference>
<sequence length="368" mass="39646">MARFTGWITRAGAILNNDGKGPWGGGNGGDDGDGGPRNPWQVPPQGRRARGVTSLDEFLKRARGGGGGNGGGGGGGFQAPGGRSLWLIGVVLIVLVWLLFTSFHTIGPQQQGVVTTFGRYSRTLPPGVQFTLPAPINSVQKVDVQRIREDDFPKGSNENLVLTGDQNIVDLSYQVRWNVSNPQDFLFQIRDPQETVRAVAESAMREVMAETTLDEAIGAGRSEIEAKVAQHMQQLLNEYQSGIAIQGVAIKNSSPPAEVDEAFKKVTAAQQGAQANINQARAYAQQILASAQGEAAEFDKIYEQYRLAPDVTRRRLYYETMEKVLANTDKTIVEPKGVMSYLPLKGAQQLTEPKTTSSSDSTGNGGGQ</sequence>
<keyword evidence="10" id="KW-1185">Reference proteome</keyword>
<dbReference type="NCBIfam" id="TIGR01933">
    <property type="entry name" value="hflK"/>
    <property type="match status" value="1"/>
</dbReference>
<evidence type="ECO:0000256" key="7">
    <source>
        <dbReference type="SAM" id="MobiDB-lite"/>
    </source>
</evidence>
<dbReference type="PANTHER" id="PTHR43327">
    <property type="entry name" value="STOMATIN-LIKE PROTEIN 2, MITOCHONDRIAL"/>
    <property type="match status" value="1"/>
</dbReference>
<dbReference type="RefSeq" id="WP_184002000.1">
    <property type="nucleotide sequence ID" value="NZ_BAABIF010000004.1"/>
</dbReference>
<evidence type="ECO:0000256" key="5">
    <source>
        <dbReference type="ARBA" id="ARBA00023136"/>
    </source>
</evidence>
<keyword evidence="4 6" id="KW-1133">Transmembrane helix</keyword>
<dbReference type="PANTHER" id="PTHR43327:SF2">
    <property type="entry name" value="MODULATOR OF FTSH PROTEASE HFLK"/>
    <property type="match status" value="1"/>
</dbReference>
<keyword evidence="3 6" id="KW-0812">Transmembrane</keyword>
<organism evidence="9 10">
    <name type="scientific">Stakelama sediminis</name>
    <dbReference type="NCBI Taxonomy" id="463200"/>
    <lineage>
        <taxon>Bacteria</taxon>
        <taxon>Pseudomonadati</taxon>
        <taxon>Pseudomonadota</taxon>
        <taxon>Alphaproteobacteria</taxon>
        <taxon>Sphingomonadales</taxon>
        <taxon>Sphingomonadaceae</taxon>
        <taxon>Stakelama</taxon>
    </lineage>
</organism>
<dbReference type="Gene3D" id="3.30.479.30">
    <property type="entry name" value="Band 7 domain"/>
    <property type="match status" value="1"/>
</dbReference>
<evidence type="ECO:0000256" key="1">
    <source>
        <dbReference type="ARBA" id="ARBA00004167"/>
    </source>
</evidence>